<organism evidence="4 5">
    <name type="scientific">Acanthoscelides obtectus</name>
    <name type="common">Bean weevil</name>
    <name type="synonym">Bruchus obtectus</name>
    <dbReference type="NCBI Taxonomy" id="200917"/>
    <lineage>
        <taxon>Eukaryota</taxon>
        <taxon>Metazoa</taxon>
        <taxon>Ecdysozoa</taxon>
        <taxon>Arthropoda</taxon>
        <taxon>Hexapoda</taxon>
        <taxon>Insecta</taxon>
        <taxon>Pterygota</taxon>
        <taxon>Neoptera</taxon>
        <taxon>Endopterygota</taxon>
        <taxon>Coleoptera</taxon>
        <taxon>Polyphaga</taxon>
        <taxon>Cucujiformia</taxon>
        <taxon>Chrysomeloidea</taxon>
        <taxon>Chrysomelidae</taxon>
        <taxon>Bruchinae</taxon>
        <taxon>Bruchini</taxon>
        <taxon>Acanthoscelides</taxon>
    </lineage>
</organism>
<keyword evidence="5" id="KW-1185">Reference proteome</keyword>
<evidence type="ECO:0000259" key="3">
    <source>
        <dbReference type="PROSITE" id="PS51031"/>
    </source>
</evidence>
<dbReference type="OrthoDB" id="6776244at2759"/>
<keyword evidence="1" id="KW-0539">Nucleus</keyword>
<feature type="domain" description="BESS" evidence="3">
    <location>
        <begin position="188"/>
        <end position="227"/>
    </location>
</feature>
<sequence>MEKLIDSYVTPAVSVGYFGTFGARLLSSGAELKKKWKNLRDSYFREVRRRDMISKGTAPPKRNTYIYYRRLNFLSVITDATKSEASSNGQVEAHSSMSQENDVMSKRPHREVKNKKPKIVVDKGEVDESIEMGYVIKTENIEIEDSDSATFFELKYQIEEENSLIEKPNIIQMNAQETNKGSQQTDEGDSDKLFLLSLLDSFRRIPSHRKSAAKIKMIQLVEEFMTH</sequence>
<dbReference type="InterPro" id="IPR039353">
    <property type="entry name" value="TF_Adf1"/>
</dbReference>
<comment type="caution">
    <text evidence="4">The sequence shown here is derived from an EMBL/GenBank/DDBJ whole genome shotgun (WGS) entry which is preliminary data.</text>
</comment>
<dbReference type="Pfam" id="PF02944">
    <property type="entry name" value="BESS"/>
    <property type="match status" value="1"/>
</dbReference>
<gene>
    <name evidence="4" type="ORF">ACAOBT_LOCUS1948</name>
</gene>
<dbReference type="PANTHER" id="PTHR12243:SF67">
    <property type="entry name" value="COREPRESSOR OF PANGOLIN, ISOFORM A-RELATED"/>
    <property type="match status" value="1"/>
</dbReference>
<dbReference type="AlphaFoldDB" id="A0A9P0JSV0"/>
<protein>
    <recommendedName>
        <fullName evidence="3">BESS domain-containing protein</fullName>
    </recommendedName>
</protein>
<feature type="compositionally biased region" description="Basic residues" evidence="2">
    <location>
        <begin position="106"/>
        <end position="115"/>
    </location>
</feature>
<dbReference type="PANTHER" id="PTHR12243">
    <property type="entry name" value="MADF DOMAIN TRANSCRIPTION FACTOR"/>
    <property type="match status" value="1"/>
</dbReference>
<dbReference type="PROSITE" id="PS51031">
    <property type="entry name" value="BESS"/>
    <property type="match status" value="1"/>
</dbReference>
<dbReference type="GO" id="GO:0005634">
    <property type="term" value="C:nucleus"/>
    <property type="evidence" value="ECO:0007669"/>
    <property type="project" value="UniProtKB-SubCell"/>
</dbReference>
<dbReference type="Pfam" id="PF10545">
    <property type="entry name" value="MADF_DNA_bdg"/>
    <property type="match status" value="1"/>
</dbReference>
<dbReference type="InterPro" id="IPR004210">
    <property type="entry name" value="BESS_motif"/>
</dbReference>
<dbReference type="GO" id="GO:0003677">
    <property type="term" value="F:DNA binding"/>
    <property type="evidence" value="ECO:0007669"/>
    <property type="project" value="InterPro"/>
</dbReference>
<feature type="compositionally biased region" description="Polar residues" evidence="2">
    <location>
        <begin position="84"/>
        <end position="102"/>
    </location>
</feature>
<dbReference type="InterPro" id="IPR006578">
    <property type="entry name" value="MADF-dom"/>
</dbReference>
<evidence type="ECO:0000313" key="5">
    <source>
        <dbReference type="Proteomes" id="UP001152888"/>
    </source>
</evidence>
<evidence type="ECO:0000256" key="2">
    <source>
        <dbReference type="SAM" id="MobiDB-lite"/>
    </source>
</evidence>
<comment type="subcellular location">
    <subcellularLocation>
        <location evidence="1">Nucleus</location>
    </subcellularLocation>
</comment>
<dbReference type="Proteomes" id="UP001152888">
    <property type="component" value="Unassembled WGS sequence"/>
</dbReference>
<dbReference type="EMBL" id="CAKOFQ010006669">
    <property type="protein sequence ID" value="CAH1957191.1"/>
    <property type="molecule type" value="Genomic_DNA"/>
</dbReference>
<reference evidence="4" key="1">
    <citation type="submission" date="2022-03" db="EMBL/GenBank/DDBJ databases">
        <authorList>
            <person name="Sayadi A."/>
        </authorList>
    </citation>
    <scope>NUCLEOTIDE SEQUENCE</scope>
</reference>
<name>A0A9P0JSV0_ACAOB</name>
<dbReference type="GO" id="GO:0006357">
    <property type="term" value="P:regulation of transcription by RNA polymerase II"/>
    <property type="evidence" value="ECO:0007669"/>
    <property type="project" value="TreeGrafter"/>
</dbReference>
<evidence type="ECO:0000256" key="1">
    <source>
        <dbReference type="PROSITE-ProRule" id="PRU00371"/>
    </source>
</evidence>
<proteinExistence type="predicted"/>
<accession>A0A9P0JSV0</accession>
<dbReference type="GO" id="GO:0005667">
    <property type="term" value="C:transcription regulator complex"/>
    <property type="evidence" value="ECO:0007669"/>
    <property type="project" value="TreeGrafter"/>
</dbReference>
<evidence type="ECO:0000313" key="4">
    <source>
        <dbReference type="EMBL" id="CAH1957191.1"/>
    </source>
</evidence>
<feature type="region of interest" description="Disordered" evidence="2">
    <location>
        <begin position="84"/>
        <end position="115"/>
    </location>
</feature>